<sequence>MATHEQEHDEPPRPFSIDLSLELERQLDNESNPNSPVDATGRPHSLDSHVLASIVTQLRLSLADVTRERDELSKTVVEMRTREAGTADMLEHMTEKCSKMQEELDGARTRIKDDEDTISILRTKVEESRRGLMRLQSENRRASQVPSALDLSRAGIPSFNGPPSSKRASLIGSTTGRNNTHKRISSVSDNALDSSHLASPIPTPTPATFTLPDVQKSRSQQPSHTRRMSGMLGRGSPPQSLFPSEESAELEMLRRELNAVKAELDDVKHELSETNEAREASDTCIKALREFIEENQVGAVPKGLPPLPAEVKKPSPPPPPPAAAAGWGFKLWRADSLTQSPVLASPSPAAPATHAVSPSLSSLTPPVPLSKKLGDFFGTRAPAVAASKTSQRVEQEPVYNGMSDTSSIEDSVVEPISPASERPRPTVYVRDATSVTSESSRDLGNLEGKLLPPGADGTLSPVVI</sequence>
<feature type="compositionally biased region" description="Low complexity" evidence="2">
    <location>
        <begin position="341"/>
        <end position="364"/>
    </location>
</feature>
<feature type="compositionally biased region" description="Polar residues" evidence="2">
    <location>
        <begin position="161"/>
        <end position="178"/>
    </location>
</feature>
<dbReference type="RefSeq" id="XP_041153004.1">
    <property type="nucleotide sequence ID" value="XM_041296093.1"/>
</dbReference>
<reference evidence="3" key="1">
    <citation type="journal article" date="2020" name="New Phytol.">
        <title>Comparative genomics reveals dynamic genome evolution in host specialist ectomycorrhizal fungi.</title>
        <authorList>
            <person name="Lofgren L.A."/>
            <person name="Nguyen N.H."/>
            <person name="Vilgalys R."/>
            <person name="Ruytinx J."/>
            <person name="Liao H.L."/>
            <person name="Branco S."/>
            <person name="Kuo A."/>
            <person name="LaButti K."/>
            <person name="Lipzen A."/>
            <person name="Andreopoulos W."/>
            <person name="Pangilinan J."/>
            <person name="Riley R."/>
            <person name="Hundley H."/>
            <person name="Na H."/>
            <person name="Barry K."/>
            <person name="Grigoriev I.V."/>
            <person name="Stajich J.E."/>
            <person name="Kennedy P.G."/>
        </authorList>
    </citation>
    <scope>NUCLEOTIDE SEQUENCE</scope>
    <source>
        <strain evidence="3">S12</strain>
    </source>
</reference>
<feature type="region of interest" description="Disordered" evidence="2">
    <location>
        <begin position="153"/>
        <end position="245"/>
    </location>
</feature>
<gene>
    <name evidence="3" type="ORF">HD556DRAFT_115362</name>
</gene>
<dbReference type="GeneID" id="64589857"/>
<dbReference type="OrthoDB" id="2505754at2759"/>
<dbReference type="Proteomes" id="UP000719766">
    <property type="component" value="Unassembled WGS sequence"/>
</dbReference>
<dbReference type="EMBL" id="JABBWE010000109">
    <property type="protein sequence ID" value="KAG1785521.1"/>
    <property type="molecule type" value="Genomic_DNA"/>
</dbReference>
<organism evidence="3 4">
    <name type="scientific">Suillus plorans</name>
    <dbReference type="NCBI Taxonomy" id="116603"/>
    <lineage>
        <taxon>Eukaryota</taxon>
        <taxon>Fungi</taxon>
        <taxon>Dikarya</taxon>
        <taxon>Basidiomycota</taxon>
        <taxon>Agaricomycotina</taxon>
        <taxon>Agaricomycetes</taxon>
        <taxon>Agaricomycetidae</taxon>
        <taxon>Boletales</taxon>
        <taxon>Suillineae</taxon>
        <taxon>Suillaceae</taxon>
        <taxon>Suillus</taxon>
    </lineage>
</organism>
<protein>
    <submittedName>
        <fullName evidence="3">Uncharacterized protein</fullName>
    </submittedName>
</protein>
<feature type="compositionally biased region" description="Polar residues" evidence="2">
    <location>
        <begin position="185"/>
        <end position="197"/>
    </location>
</feature>
<evidence type="ECO:0000313" key="3">
    <source>
        <dbReference type="EMBL" id="KAG1785521.1"/>
    </source>
</evidence>
<evidence type="ECO:0000256" key="1">
    <source>
        <dbReference type="SAM" id="Coils"/>
    </source>
</evidence>
<feature type="coiled-coil region" evidence="1">
    <location>
        <begin position="55"/>
        <end position="117"/>
    </location>
</feature>
<proteinExistence type="predicted"/>
<keyword evidence="4" id="KW-1185">Reference proteome</keyword>
<name>A0A9P7DBB9_9AGAM</name>
<feature type="region of interest" description="Disordered" evidence="2">
    <location>
        <begin position="25"/>
        <end position="44"/>
    </location>
</feature>
<feature type="region of interest" description="Disordered" evidence="2">
    <location>
        <begin position="383"/>
        <end position="464"/>
    </location>
</feature>
<evidence type="ECO:0000313" key="4">
    <source>
        <dbReference type="Proteomes" id="UP000719766"/>
    </source>
</evidence>
<keyword evidence="1" id="KW-0175">Coiled coil</keyword>
<accession>A0A9P7DBB9</accession>
<feature type="compositionally biased region" description="Pro residues" evidence="2">
    <location>
        <begin position="303"/>
        <end position="322"/>
    </location>
</feature>
<dbReference type="AlphaFoldDB" id="A0A9P7DBB9"/>
<feature type="coiled-coil region" evidence="1">
    <location>
        <begin position="250"/>
        <end position="277"/>
    </location>
</feature>
<feature type="region of interest" description="Disordered" evidence="2">
    <location>
        <begin position="303"/>
        <end position="326"/>
    </location>
</feature>
<feature type="region of interest" description="Disordered" evidence="2">
    <location>
        <begin position="341"/>
        <end position="365"/>
    </location>
</feature>
<comment type="caution">
    <text evidence="3">The sequence shown here is derived from an EMBL/GenBank/DDBJ whole genome shotgun (WGS) entry which is preliminary data.</text>
</comment>
<evidence type="ECO:0000256" key="2">
    <source>
        <dbReference type="SAM" id="MobiDB-lite"/>
    </source>
</evidence>